<sequence>MAEIKSLSAIGEKWGRVTPMRVEDYKLGITSPKRDWAEETKAAKDNWKAGIDAAAAKNLFFKGVEKAGTGKWKEKALKKGPGRFAEGVYIARPDYEKGFAPYREAIAAVDLGPRFPKRDPRNLARVKAVVDALIAKKLGE</sequence>
<dbReference type="EMBL" id="BARU01036135">
    <property type="protein sequence ID" value="GAH88039.1"/>
    <property type="molecule type" value="Genomic_DNA"/>
</dbReference>
<name>X1KCX7_9ZZZZ</name>
<comment type="caution">
    <text evidence="1">The sequence shown here is derived from an EMBL/GenBank/DDBJ whole genome shotgun (WGS) entry which is preliminary data.</text>
</comment>
<gene>
    <name evidence="1" type="ORF">S03H2_56486</name>
</gene>
<accession>X1KCX7</accession>
<dbReference type="AlphaFoldDB" id="X1KCX7"/>
<proteinExistence type="predicted"/>
<reference evidence="1" key="1">
    <citation type="journal article" date="2014" name="Front. Microbiol.">
        <title>High frequency of phylogenetically diverse reductive dehalogenase-homologous genes in deep subseafloor sedimentary metagenomes.</title>
        <authorList>
            <person name="Kawai M."/>
            <person name="Futagami T."/>
            <person name="Toyoda A."/>
            <person name="Takaki Y."/>
            <person name="Nishi S."/>
            <person name="Hori S."/>
            <person name="Arai W."/>
            <person name="Tsubouchi T."/>
            <person name="Morono Y."/>
            <person name="Uchiyama I."/>
            <person name="Ito T."/>
            <person name="Fujiyama A."/>
            <person name="Inagaki F."/>
            <person name="Takami H."/>
        </authorList>
    </citation>
    <scope>NUCLEOTIDE SEQUENCE</scope>
    <source>
        <strain evidence="1">Expedition CK06-06</strain>
    </source>
</reference>
<protein>
    <submittedName>
        <fullName evidence="1">Uncharacterized protein</fullName>
    </submittedName>
</protein>
<organism evidence="1">
    <name type="scientific">marine sediment metagenome</name>
    <dbReference type="NCBI Taxonomy" id="412755"/>
    <lineage>
        <taxon>unclassified sequences</taxon>
        <taxon>metagenomes</taxon>
        <taxon>ecological metagenomes</taxon>
    </lineage>
</organism>
<evidence type="ECO:0000313" key="1">
    <source>
        <dbReference type="EMBL" id="GAH88039.1"/>
    </source>
</evidence>